<dbReference type="EMBL" id="QGTR01000001">
    <property type="protein sequence ID" value="PWW03638.1"/>
    <property type="molecule type" value="Genomic_DNA"/>
</dbReference>
<dbReference type="InterPro" id="IPR017972">
    <property type="entry name" value="Cyt_P450_CS"/>
</dbReference>
<dbReference type="Gene3D" id="1.10.630.10">
    <property type="entry name" value="Cytochrome P450"/>
    <property type="match status" value="1"/>
</dbReference>
<reference evidence="1 2" key="1">
    <citation type="submission" date="2018-05" db="EMBL/GenBank/DDBJ databases">
        <title>Genomic Encyclopedia of Type Strains, Phase IV (KMG-IV): sequencing the most valuable type-strain genomes for metagenomic binning, comparative biology and taxonomic classification.</title>
        <authorList>
            <person name="Goeker M."/>
        </authorList>
    </citation>
    <scope>NUCLEOTIDE SEQUENCE [LARGE SCALE GENOMIC DNA]</scope>
    <source>
        <strain evidence="1 2">DSM 16791</strain>
    </source>
</reference>
<accession>A0A317PQ72</accession>
<gene>
    <name evidence="1" type="ORF">DFR52_101323</name>
</gene>
<comment type="caution">
    <text evidence="1">The sequence shown here is derived from an EMBL/GenBank/DDBJ whole genome shotgun (WGS) entry which is preliminary data.</text>
</comment>
<dbReference type="GO" id="GO:0016705">
    <property type="term" value="F:oxidoreductase activity, acting on paired donors, with incorporation or reduction of molecular oxygen"/>
    <property type="evidence" value="ECO:0007669"/>
    <property type="project" value="InterPro"/>
</dbReference>
<evidence type="ECO:0000313" key="2">
    <source>
        <dbReference type="Proteomes" id="UP000246352"/>
    </source>
</evidence>
<name>A0A317PQ72_9HYPH</name>
<evidence type="ECO:0000313" key="1">
    <source>
        <dbReference type="EMBL" id="PWW03638.1"/>
    </source>
</evidence>
<dbReference type="Proteomes" id="UP000246352">
    <property type="component" value="Unassembled WGS sequence"/>
</dbReference>
<dbReference type="AlphaFoldDB" id="A0A317PQ72"/>
<evidence type="ECO:0008006" key="3">
    <source>
        <dbReference type="Google" id="ProtNLM"/>
    </source>
</evidence>
<proteinExistence type="predicted"/>
<dbReference type="PROSITE" id="PS00086">
    <property type="entry name" value="CYTOCHROME_P450"/>
    <property type="match status" value="1"/>
</dbReference>
<keyword evidence="2" id="KW-1185">Reference proteome</keyword>
<protein>
    <recommendedName>
        <fullName evidence="3">Cytochrome P450</fullName>
    </recommendedName>
</protein>
<dbReference type="RefSeq" id="WP_110030172.1">
    <property type="nucleotide sequence ID" value="NZ_QGTR01000001.1"/>
</dbReference>
<dbReference type="SUPFAM" id="SSF48264">
    <property type="entry name" value="Cytochrome P450"/>
    <property type="match status" value="1"/>
</dbReference>
<organism evidence="1 2">
    <name type="scientific">Hoeflea marina</name>
    <dbReference type="NCBI Taxonomy" id="274592"/>
    <lineage>
        <taxon>Bacteria</taxon>
        <taxon>Pseudomonadati</taxon>
        <taxon>Pseudomonadota</taxon>
        <taxon>Alphaproteobacteria</taxon>
        <taxon>Hyphomicrobiales</taxon>
        <taxon>Rhizobiaceae</taxon>
        <taxon>Hoeflea</taxon>
    </lineage>
</organism>
<dbReference type="GO" id="GO:0020037">
    <property type="term" value="F:heme binding"/>
    <property type="evidence" value="ECO:0007669"/>
    <property type="project" value="InterPro"/>
</dbReference>
<dbReference type="OrthoDB" id="7957755at2"/>
<dbReference type="GO" id="GO:0004497">
    <property type="term" value="F:monooxygenase activity"/>
    <property type="evidence" value="ECO:0007669"/>
    <property type="project" value="InterPro"/>
</dbReference>
<sequence>MIDSALQLVGLHHSPERRSQVFARPDSHFGFDPAMRCYATLTPEASLAIQQSEDWLAPDLTAFVERLVERLNLDLSVTVEVLGQVPLLHEGARHRELRRDLAGAISSRLPIVQREMPAWVSRLLEPMRHRDSFDLVSELSIPLIAAISRTLDGGITPPTEVAVSRLVDQLLGVGTRRSIETALKAMKAGIVGQSETEAIRALVLNVLGTDTLGGSLSATLHDCLPKQTPAGFAEISWPTEFTSTSIPYVARVAGRDCEVLGTSFSKGDNLHLYFLPFSDTEGHRDLGKLFGYGRHACIGKRLSLMVWNEVTRQLGLIDRKVVVTDYRLRPADYLFVYPEKLEIALS</sequence>
<dbReference type="InterPro" id="IPR036396">
    <property type="entry name" value="Cyt_P450_sf"/>
</dbReference>
<dbReference type="GO" id="GO:0005506">
    <property type="term" value="F:iron ion binding"/>
    <property type="evidence" value="ECO:0007669"/>
    <property type="project" value="InterPro"/>
</dbReference>